<dbReference type="AlphaFoldDB" id="A0A0S7WLS0"/>
<name>A0A0S7WLS0_UNCT6</name>
<dbReference type="Gene3D" id="3.40.50.970">
    <property type="match status" value="1"/>
</dbReference>
<dbReference type="Gene3D" id="3.40.50.920">
    <property type="match status" value="1"/>
</dbReference>
<gene>
    <name evidence="6" type="ORF">AMJ40_00985</name>
</gene>
<dbReference type="PANTHER" id="PTHR43825">
    <property type="entry name" value="PYRUVATE DEHYDROGENASE E1 COMPONENT"/>
    <property type="match status" value="1"/>
</dbReference>
<reference evidence="6 7" key="1">
    <citation type="journal article" date="2015" name="Microbiome">
        <title>Genomic resolution of linkages in carbon, nitrogen, and sulfur cycling among widespread estuary sediment bacteria.</title>
        <authorList>
            <person name="Baker B.J."/>
            <person name="Lazar C.S."/>
            <person name="Teske A.P."/>
            <person name="Dick G.J."/>
        </authorList>
    </citation>
    <scope>NUCLEOTIDE SEQUENCE [LARGE SCALE GENOMIC DNA]</scope>
    <source>
        <strain evidence="6">DG_26</strain>
    </source>
</reference>
<dbReference type="InterPro" id="IPR005475">
    <property type="entry name" value="Transketolase-like_Pyr-bd"/>
</dbReference>
<dbReference type="SUPFAM" id="SSF52518">
    <property type="entry name" value="Thiamin diphosphate-binding fold (THDP-binding)"/>
    <property type="match status" value="1"/>
</dbReference>
<evidence type="ECO:0000259" key="5">
    <source>
        <dbReference type="SMART" id="SM00861"/>
    </source>
</evidence>
<sequence length="314" mass="34080">MVEVRTDLRDSFIEKLIELARSDERIVVLDADVSTSTKSHAFAQAFPERFVELGIAEQSMVGTAAGLATMGLMPFVCCYAVFASSRAFDQVRISVAQTRLNVKIVGTHGGVSVGMDGPTHHSIEDICLMRTLPYVTVISPADDVETKAATEYITRLAGPCYMRLLRVKVPRIFDSGYEFKPGRGLVLSPGSDVTIMATGVMLAHALKAQDKLQAEGYSVRLINIHTIKPIDEDIIIESAKTTGGIVTCEDHSIYGGLGSAVAEVLVRHCPVKLRTVGVRDCFAESAPPHDLFEKYCLTADAIAHAAKELIQEKV</sequence>
<evidence type="ECO:0000313" key="7">
    <source>
        <dbReference type="Proteomes" id="UP000051124"/>
    </source>
</evidence>
<proteinExistence type="inferred from homology"/>
<dbReference type="PATRIC" id="fig|1703771.3.peg.1525"/>
<accession>A0A0S7WLS0</accession>
<dbReference type="Pfam" id="PF02780">
    <property type="entry name" value="Transketolase_C"/>
    <property type="match status" value="1"/>
</dbReference>
<keyword evidence="4" id="KW-0812">Transmembrane</keyword>
<keyword evidence="4" id="KW-0472">Membrane</keyword>
<dbReference type="CDD" id="cd07033">
    <property type="entry name" value="TPP_PYR_DXS_TK_like"/>
    <property type="match status" value="1"/>
</dbReference>
<dbReference type="Pfam" id="PF02779">
    <property type="entry name" value="Transket_pyr"/>
    <property type="match status" value="1"/>
</dbReference>
<evidence type="ECO:0000256" key="3">
    <source>
        <dbReference type="ARBA" id="ARBA00023052"/>
    </source>
</evidence>
<dbReference type="EMBL" id="LIZT01000006">
    <property type="protein sequence ID" value="KPJ51111.1"/>
    <property type="molecule type" value="Genomic_DNA"/>
</dbReference>
<keyword evidence="3" id="KW-0786">Thiamine pyrophosphate</keyword>
<dbReference type="PANTHER" id="PTHR43825:SF1">
    <property type="entry name" value="TRANSKETOLASE-LIKE PYRIMIDINE-BINDING DOMAIN-CONTAINING PROTEIN"/>
    <property type="match status" value="1"/>
</dbReference>
<dbReference type="Proteomes" id="UP000051124">
    <property type="component" value="Unassembled WGS sequence"/>
</dbReference>
<evidence type="ECO:0000256" key="4">
    <source>
        <dbReference type="SAM" id="Phobius"/>
    </source>
</evidence>
<dbReference type="SUPFAM" id="SSF52922">
    <property type="entry name" value="TK C-terminal domain-like"/>
    <property type="match status" value="1"/>
</dbReference>
<feature type="domain" description="Transketolase-like pyrimidine-binding" evidence="5">
    <location>
        <begin position="6"/>
        <end position="172"/>
    </location>
</feature>
<keyword evidence="4" id="KW-1133">Transmembrane helix</keyword>
<dbReference type="InterPro" id="IPR033248">
    <property type="entry name" value="Transketolase_C"/>
</dbReference>
<organism evidence="6 7">
    <name type="scientific">candidate division TA06 bacterium DG_26</name>
    <dbReference type="NCBI Taxonomy" id="1703771"/>
    <lineage>
        <taxon>Bacteria</taxon>
        <taxon>Bacteria division TA06</taxon>
    </lineage>
</organism>
<comment type="similarity">
    <text evidence="2">Belongs to the transketolase family.</text>
</comment>
<dbReference type="FunFam" id="3.40.50.970:FF:000129">
    <property type="entry name" value="Transketolase"/>
    <property type="match status" value="1"/>
</dbReference>
<dbReference type="SMART" id="SM00861">
    <property type="entry name" value="Transket_pyr"/>
    <property type="match status" value="1"/>
</dbReference>
<evidence type="ECO:0000256" key="1">
    <source>
        <dbReference type="ARBA" id="ARBA00001964"/>
    </source>
</evidence>
<dbReference type="InterPro" id="IPR029061">
    <property type="entry name" value="THDP-binding"/>
</dbReference>
<protein>
    <submittedName>
        <fullName evidence="6">Transketolase</fullName>
    </submittedName>
</protein>
<dbReference type="InterPro" id="IPR009014">
    <property type="entry name" value="Transketo_C/PFOR_II"/>
</dbReference>
<comment type="cofactor">
    <cofactor evidence="1">
        <name>thiamine diphosphate</name>
        <dbReference type="ChEBI" id="CHEBI:58937"/>
    </cofactor>
</comment>
<evidence type="ECO:0000313" key="6">
    <source>
        <dbReference type="EMBL" id="KPJ51111.1"/>
    </source>
</evidence>
<feature type="transmembrane region" description="Helical" evidence="4">
    <location>
        <begin position="60"/>
        <end position="82"/>
    </location>
</feature>
<comment type="caution">
    <text evidence="6">The sequence shown here is derived from an EMBL/GenBank/DDBJ whole genome shotgun (WGS) entry which is preliminary data.</text>
</comment>
<dbReference type="InterPro" id="IPR051157">
    <property type="entry name" value="PDH/Transketolase"/>
</dbReference>
<evidence type="ECO:0000256" key="2">
    <source>
        <dbReference type="ARBA" id="ARBA00007131"/>
    </source>
</evidence>